<dbReference type="PANTHER" id="PTHR16515">
    <property type="entry name" value="PR DOMAIN ZINC FINGER PROTEIN"/>
    <property type="match status" value="1"/>
</dbReference>
<organism evidence="10 11">
    <name type="scientific">Staurois parvus</name>
    <dbReference type="NCBI Taxonomy" id="386267"/>
    <lineage>
        <taxon>Eukaryota</taxon>
        <taxon>Metazoa</taxon>
        <taxon>Chordata</taxon>
        <taxon>Craniata</taxon>
        <taxon>Vertebrata</taxon>
        <taxon>Euteleostomi</taxon>
        <taxon>Amphibia</taxon>
        <taxon>Batrachia</taxon>
        <taxon>Anura</taxon>
        <taxon>Neobatrachia</taxon>
        <taxon>Ranoidea</taxon>
        <taxon>Ranidae</taxon>
        <taxon>Staurois</taxon>
    </lineage>
</organism>
<dbReference type="PANTHER" id="PTHR16515:SF57">
    <property type="entry name" value="ZINC FINGER PROTEIN 154-LIKE"/>
    <property type="match status" value="1"/>
</dbReference>
<comment type="caution">
    <text evidence="10">The sequence shown here is derived from an EMBL/GenBank/DDBJ whole genome shotgun (WGS) entry which is preliminary data.</text>
</comment>
<dbReference type="InterPro" id="IPR050331">
    <property type="entry name" value="Zinc_finger"/>
</dbReference>
<evidence type="ECO:0000256" key="3">
    <source>
        <dbReference type="ARBA" id="ARBA00022737"/>
    </source>
</evidence>
<evidence type="ECO:0000256" key="6">
    <source>
        <dbReference type="ARBA" id="ARBA00023242"/>
    </source>
</evidence>
<dbReference type="EMBL" id="CATNWA010015544">
    <property type="protein sequence ID" value="CAI9584382.1"/>
    <property type="molecule type" value="Genomic_DNA"/>
</dbReference>
<gene>
    <name evidence="10" type="ORF">SPARVUS_LOCUS10001908</name>
</gene>
<feature type="domain" description="C2H2-type" evidence="9">
    <location>
        <begin position="250"/>
        <end position="277"/>
    </location>
</feature>
<dbReference type="PROSITE" id="PS50157">
    <property type="entry name" value="ZINC_FINGER_C2H2_2"/>
    <property type="match status" value="3"/>
</dbReference>
<evidence type="ECO:0000256" key="1">
    <source>
        <dbReference type="ARBA" id="ARBA00004123"/>
    </source>
</evidence>
<keyword evidence="11" id="KW-1185">Reference proteome</keyword>
<evidence type="ECO:0000256" key="7">
    <source>
        <dbReference type="PROSITE-ProRule" id="PRU00042"/>
    </source>
</evidence>
<evidence type="ECO:0000256" key="5">
    <source>
        <dbReference type="ARBA" id="ARBA00022833"/>
    </source>
</evidence>
<evidence type="ECO:0000259" key="9">
    <source>
        <dbReference type="PROSITE" id="PS50157"/>
    </source>
</evidence>
<keyword evidence="4 7" id="KW-0863">Zinc-finger</keyword>
<dbReference type="SUPFAM" id="SSF57667">
    <property type="entry name" value="beta-beta-alpha zinc fingers"/>
    <property type="match status" value="2"/>
</dbReference>
<dbReference type="InterPro" id="IPR036236">
    <property type="entry name" value="Znf_C2H2_sf"/>
</dbReference>
<dbReference type="InterPro" id="IPR013087">
    <property type="entry name" value="Znf_C2H2_type"/>
</dbReference>
<reference evidence="10" key="1">
    <citation type="submission" date="2023-05" db="EMBL/GenBank/DDBJ databases">
        <authorList>
            <person name="Stuckert A."/>
        </authorList>
    </citation>
    <scope>NUCLEOTIDE SEQUENCE</scope>
</reference>
<proteinExistence type="predicted"/>
<evidence type="ECO:0000256" key="8">
    <source>
        <dbReference type="SAM" id="MobiDB-lite"/>
    </source>
</evidence>
<evidence type="ECO:0000313" key="11">
    <source>
        <dbReference type="Proteomes" id="UP001162483"/>
    </source>
</evidence>
<comment type="subcellular location">
    <subcellularLocation>
        <location evidence="1">Nucleus</location>
    </subcellularLocation>
</comment>
<feature type="compositionally biased region" description="Polar residues" evidence="8">
    <location>
        <begin position="1"/>
        <end position="18"/>
    </location>
</feature>
<dbReference type="Proteomes" id="UP001162483">
    <property type="component" value="Unassembled WGS sequence"/>
</dbReference>
<name>A0ABN9EI50_9NEOB</name>
<feature type="region of interest" description="Disordered" evidence="8">
    <location>
        <begin position="55"/>
        <end position="85"/>
    </location>
</feature>
<evidence type="ECO:0000313" key="10">
    <source>
        <dbReference type="EMBL" id="CAI9584382.1"/>
    </source>
</evidence>
<evidence type="ECO:0000256" key="4">
    <source>
        <dbReference type="ARBA" id="ARBA00022771"/>
    </source>
</evidence>
<keyword evidence="5" id="KW-0862">Zinc</keyword>
<feature type="region of interest" description="Disordered" evidence="8">
    <location>
        <begin position="1"/>
        <end position="29"/>
    </location>
</feature>
<dbReference type="Pfam" id="PF00096">
    <property type="entry name" value="zf-C2H2"/>
    <property type="match status" value="2"/>
</dbReference>
<dbReference type="PROSITE" id="PS00028">
    <property type="entry name" value="ZINC_FINGER_C2H2_1"/>
    <property type="match status" value="3"/>
</dbReference>
<dbReference type="Gene3D" id="3.30.160.60">
    <property type="entry name" value="Classic Zinc Finger"/>
    <property type="match status" value="3"/>
</dbReference>
<evidence type="ECO:0000256" key="2">
    <source>
        <dbReference type="ARBA" id="ARBA00022723"/>
    </source>
</evidence>
<sequence>MMENHSPVTSPDGSSNGNPPERCPSPLYSLDSIQERSTILRCYQYKRLKHITEVKKEAKSTSLKDEKPCKVEEVPRKISPDTGDTRETLRSIKAKEEEEVKVKIRNEGIHPGISTDTGNTRETPRSIQADNEERRLKAKRKILEIGMDGRYRWYNTEKYPDSEIVDDDITAYVAKEKAMAPNLQAVGYKVEKPYSCPDCGKRFTHEKYLIIHYRSHSGEKPFFCAECGKSFPYRSSLDKHKITHTAVGAFPCPECGKRFRAGWILAAHQRVHSSENVHR</sequence>
<feature type="compositionally biased region" description="Polar residues" evidence="8">
    <location>
        <begin position="114"/>
        <end position="129"/>
    </location>
</feature>
<keyword evidence="2" id="KW-0479">Metal-binding</keyword>
<keyword evidence="6" id="KW-0539">Nucleus</keyword>
<feature type="region of interest" description="Disordered" evidence="8">
    <location>
        <begin position="106"/>
        <end position="131"/>
    </location>
</feature>
<feature type="domain" description="C2H2-type" evidence="9">
    <location>
        <begin position="222"/>
        <end position="249"/>
    </location>
</feature>
<dbReference type="SMART" id="SM00355">
    <property type="entry name" value="ZnF_C2H2"/>
    <property type="match status" value="3"/>
</dbReference>
<keyword evidence="3" id="KW-0677">Repeat</keyword>
<accession>A0ABN9EI50</accession>
<protein>
    <recommendedName>
        <fullName evidence="9">C2H2-type domain-containing protein</fullName>
    </recommendedName>
</protein>
<feature type="domain" description="C2H2-type" evidence="9">
    <location>
        <begin position="194"/>
        <end position="221"/>
    </location>
</feature>